<proteinExistence type="predicted"/>
<gene>
    <name evidence="1" type="ORF">ACOC_LOCUS10736</name>
</gene>
<sequence length="79" mass="9258">MLNELYEPGKKDGVSLRSVNMENNRKNELIQEHVDRRRRAAWAAFEPLKEAIYQLARPNFRDHVFNLAVLPEICYAAET</sequence>
<protein>
    <submittedName>
        <fullName evidence="3">BHLH domain-containing protein</fullName>
    </submittedName>
</protein>
<evidence type="ECO:0000313" key="1">
    <source>
        <dbReference type="EMBL" id="VDM62321.1"/>
    </source>
</evidence>
<accession>A0A0R3PWZ2</accession>
<keyword evidence="2" id="KW-1185">Reference proteome</keyword>
<organism evidence="3">
    <name type="scientific">Angiostrongylus costaricensis</name>
    <name type="common">Nematode worm</name>
    <dbReference type="NCBI Taxonomy" id="334426"/>
    <lineage>
        <taxon>Eukaryota</taxon>
        <taxon>Metazoa</taxon>
        <taxon>Ecdysozoa</taxon>
        <taxon>Nematoda</taxon>
        <taxon>Chromadorea</taxon>
        <taxon>Rhabditida</taxon>
        <taxon>Rhabditina</taxon>
        <taxon>Rhabditomorpha</taxon>
        <taxon>Strongyloidea</taxon>
        <taxon>Metastrongylidae</taxon>
        <taxon>Angiostrongylus</taxon>
    </lineage>
</organism>
<dbReference type="WBParaSite" id="ACOC_0001073501-mRNA-1">
    <property type="protein sequence ID" value="ACOC_0001073501-mRNA-1"/>
    <property type="gene ID" value="ACOC_0001073501"/>
</dbReference>
<dbReference type="EMBL" id="UYYA01004535">
    <property type="protein sequence ID" value="VDM62321.1"/>
    <property type="molecule type" value="Genomic_DNA"/>
</dbReference>
<evidence type="ECO:0000313" key="3">
    <source>
        <dbReference type="WBParaSite" id="ACOC_0001073501-mRNA-1"/>
    </source>
</evidence>
<name>A0A0R3PWZ2_ANGCS</name>
<reference evidence="3" key="1">
    <citation type="submission" date="2017-02" db="UniProtKB">
        <authorList>
            <consortium name="WormBaseParasite"/>
        </authorList>
    </citation>
    <scope>IDENTIFICATION</scope>
</reference>
<reference evidence="1 2" key="2">
    <citation type="submission" date="2018-11" db="EMBL/GenBank/DDBJ databases">
        <authorList>
            <consortium name="Pathogen Informatics"/>
        </authorList>
    </citation>
    <scope>NUCLEOTIDE SEQUENCE [LARGE SCALE GENOMIC DNA]</scope>
    <source>
        <strain evidence="1 2">Costa Rica</strain>
    </source>
</reference>
<dbReference type="AlphaFoldDB" id="A0A0R3PWZ2"/>
<dbReference type="Proteomes" id="UP000267027">
    <property type="component" value="Unassembled WGS sequence"/>
</dbReference>
<evidence type="ECO:0000313" key="2">
    <source>
        <dbReference type="Proteomes" id="UP000267027"/>
    </source>
</evidence>